<proteinExistence type="predicted"/>
<dbReference type="Proteomes" id="UP000001555">
    <property type="component" value="Unassembled WGS sequence"/>
</dbReference>
<evidence type="ECO:0000313" key="3">
    <source>
        <dbReference type="EnsemblMetazoa" id="ISCW006909-PA"/>
    </source>
</evidence>
<dbReference type="VEuPathDB" id="VectorBase:ISCW006909"/>
<feature type="region of interest" description="Disordered" evidence="1">
    <location>
        <begin position="65"/>
        <end position="84"/>
    </location>
</feature>
<name>B7PVJ5_IXOSC</name>
<keyword evidence="4" id="KW-1185">Reference proteome</keyword>
<sequence>MLVAFPERGARPYQMPDGLPHGHQYLSKGKGRGQLCRLIMYSRCTDRRAPAACLWCRIMYNSSTKRAPRDLSRRTPLKHRQGPP</sequence>
<accession>B7PVJ5</accession>
<dbReference type="HOGENOM" id="CLU_2529975_0_0_1"/>
<evidence type="ECO:0000313" key="2">
    <source>
        <dbReference type="EMBL" id="EEC10617.1"/>
    </source>
</evidence>
<dbReference type="InParanoid" id="B7PVJ5"/>
<reference evidence="2 4" key="1">
    <citation type="submission" date="2008-03" db="EMBL/GenBank/DDBJ databases">
        <title>Annotation of Ixodes scapularis.</title>
        <authorList>
            <consortium name="Ixodes scapularis Genome Project Consortium"/>
            <person name="Caler E."/>
            <person name="Hannick L.I."/>
            <person name="Bidwell S."/>
            <person name="Joardar V."/>
            <person name="Thiagarajan M."/>
            <person name="Amedeo P."/>
            <person name="Galinsky K.J."/>
            <person name="Schobel S."/>
            <person name="Inman J."/>
            <person name="Hostetler J."/>
            <person name="Miller J."/>
            <person name="Hammond M."/>
            <person name="Megy K."/>
            <person name="Lawson D."/>
            <person name="Kodira C."/>
            <person name="Sutton G."/>
            <person name="Meyer J."/>
            <person name="Hill C.A."/>
            <person name="Birren B."/>
            <person name="Nene V."/>
            <person name="Collins F."/>
            <person name="Alarcon-Chaidez F."/>
            <person name="Wikel S."/>
            <person name="Strausberg R."/>
        </authorList>
    </citation>
    <scope>NUCLEOTIDE SEQUENCE [LARGE SCALE GENOMIC DNA]</scope>
    <source>
        <strain evidence="4">Wikel</strain>
        <strain evidence="2">Wikel colony</strain>
    </source>
</reference>
<dbReference type="AlphaFoldDB" id="B7PVJ5"/>
<dbReference type="VEuPathDB" id="VectorBase:ISCI006909"/>
<feature type="compositionally biased region" description="Basic residues" evidence="1">
    <location>
        <begin position="75"/>
        <end position="84"/>
    </location>
</feature>
<dbReference type="PaxDb" id="6945-B7PVJ5"/>
<dbReference type="EMBL" id="ABJB010311590">
    <property type="status" value="NOT_ANNOTATED_CDS"/>
    <property type="molecule type" value="Genomic_DNA"/>
</dbReference>
<protein>
    <submittedName>
        <fullName evidence="2 3">Uncharacterized protein</fullName>
    </submittedName>
</protein>
<evidence type="ECO:0000313" key="4">
    <source>
        <dbReference type="Proteomes" id="UP000001555"/>
    </source>
</evidence>
<reference evidence="3" key="2">
    <citation type="submission" date="2020-05" db="UniProtKB">
        <authorList>
            <consortium name="EnsemblMetazoa"/>
        </authorList>
    </citation>
    <scope>IDENTIFICATION</scope>
    <source>
        <strain evidence="3">wikel</strain>
    </source>
</reference>
<organism>
    <name type="scientific">Ixodes scapularis</name>
    <name type="common">Black-legged tick</name>
    <name type="synonym">Deer tick</name>
    <dbReference type="NCBI Taxonomy" id="6945"/>
    <lineage>
        <taxon>Eukaryota</taxon>
        <taxon>Metazoa</taxon>
        <taxon>Ecdysozoa</taxon>
        <taxon>Arthropoda</taxon>
        <taxon>Chelicerata</taxon>
        <taxon>Arachnida</taxon>
        <taxon>Acari</taxon>
        <taxon>Parasitiformes</taxon>
        <taxon>Ixodida</taxon>
        <taxon>Ixodoidea</taxon>
        <taxon>Ixodidae</taxon>
        <taxon>Ixodinae</taxon>
        <taxon>Ixodes</taxon>
    </lineage>
</organism>
<evidence type="ECO:0000256" key="1">
    <source>
        <dbReference type="SAM" id="MobiDB-lite"/>
    </source>
</evidence>
<dbReference type="EMBL" id="DS800129">
    <property type="protein sequence ID" value="EEC10617.1"/>
    <property type="molecule type" value="Genomic_DNA"/>
</dbReference>
<dbReference type="EnsemblMetazoa" id="ISCW006909-RA">
    <property type="protein sequence ID" value="ISCW006909-PA"/>
    <property type="gene ID" value="ISCW006909"/>
</dbReference>
<gene>
    <name evidence="2" type="ORF">IscW_ISCW006909</name>
</gene>